<accession>A0ABV1BB88</accession>
<comment type="caution">
    <text evidence="1">The sequence shown here is derived from an EMBL/GenBank/DDBJ whole genome shotgun (WGS) entry which is preliminary data.</text>
</comment>
<sequence>MKRDVRITILKSEMDQKLAEQYAVSGFEACPFHKTGQVFVSDGEHKPEGLCEYAWKPIKEMVKMLSEGELLQPRGTWMVDDDKGVFSCVDGLRPVIMLIEAIHADEDE</sequence>
<keyword evidence="2" id="KW-1185">Reference proteome</keyword>
<evidence type="ECO:0000313" key="1">
    <source>
        <dbReference type="EMBL" id="MEQ2369444.1"/>
    </source>
</evidence>
<evidence type="ECO:0000313" key="2">
    <source>
        <dbReference type="Proteomes" id="UP001473063"/>
    </source>
</evidence>
<dbReference type="NCBIfam" id="TIGR04076">
    <property type="entry name" value="TIGR04076 family protein"/>
    <property type="match status" value="1"/>
</dbReference>
<dbReference type="EMBL" id="JBBMEJ010000001">
    <property type="protein sequence ID" value="MEQ2369444.1"/>
    <property type="molecule type" value="Genomic_DNA"/>
</dbReference>
<protein>
    <submittedName>
        <fullName evidence="1">TIGR04076 family protein</fullName>
    </submittedName>
</protein>
<reference evidence="1 2" key="1">
    <citation type="submission" date="2024-03" db="EMBL/GenBank/DDBJ databases">
        <title>Human intestinal bacterial collection.</title>
        <authorList>
            <person name="Pauvert C."/>
            <person name="Hitch T.C.A."/>
            <person name="Clavel T."/>
        </authorList>
    </citation>
    <scope>NUCLEOTIDE SEQUENCE [LARGE SCALE GENOMIC DNA]</scope>
    <source>
        <strain evidence="1 2">CLA-JM-H16</strain>
    </source>
</reference>
<proteinExistence type="predicted"/>
<organism evidence="1 2">
    <name type="scientific">Blautia aquisgranensis</name>
    <dbReference type="NCBI Taxonomy" id="3133153"/>
    <lineage>
        <taxon>Bacteria</taxon>
        <taxon>Bacillati</taxon>
        <taxon>Bacillota</taxon>
        <taxon>Clostridia</taxon>
        <taxon>Lachnospirales</taxon>
        <taxon>Lachnospiraceae</taxon>
        <taxon>Blautia</taxon>
    </lineage>
</organism>
<dbReference type="Proteomes" id="UP001473063">
    <property type="component" value="Unassembled WGS sequence"/>
</dbReference>
<gene>
    <name evidence="1" type="ORF">WMO28_00535</name>
</gene>
<dbReference type="InterPro" id="IPR023811">
    <property type="entry name" value="CHP04076"/>
</dbReference>
<name>A0ABV1BB88_9FIRM</name>
<dbReference type="RefSeq" id="WP_349055762.1">
    <property type="nucleotide sequence ID" value="NZ_JBBMEJ010000001.1"/>
</dbReference>